<keyword evidence="2" id="KW-1185">Reference proteome</keyword>
<sequence length="81" mass="9731">MDIFALLASVLLLKKDCYRKSSHYDMYILTTYIQSYLIARLYGDNPYNYLESYTTSFDPVWNIFIICTYSLQYLRNIIFIL</sequence>
<protein>
    <submittedName>
        <fullName evidence="1">Uncharacterized protein</fullName>
    </submittedName>
</protein>
<dbReference type="Proteomes" id="UP000184480">
    <property type="component" value="Unassembled WGS sequence"/>
</dbReference>
<dbReference type="STRING" id="1346286.SAMN05444362_102221"/>
<name>A0A1M4WGG9_9BACT</name>
<proteinExistence type="predicted"/>
<dbReference type="AlphaFoldDB" id="A0A1M4WGG9"/>
<dbReference type="EMBL" id="FQUC01000002">
    <property type="protein sequence ID" value="SHE80348.1"/>
    <property type="molecule type" value="Genomic_DNA"/>
</dbReference>
<organism evidence="1 2">
    <name type="scientific">Dysgonomonas macrotermitis</name>
    <dbReference type="NCBI Taxonomy" id="1346286"/>
    <lineage>
        <taxon>Bacteria</taxon>
        <taxon>Pseudomonadati</taxon>
        <taxon>Bacteroidota</taxon>
        <taxon>Bacteroidia</taxon>
        <taxon>Bacteroidales</taxon>
        <taxon>Dysgonomonadaceae</taxon>
        <taxon>Dysgonomonas</taxon>
    </lineage>
</organism>
<reference evidence="2" key="1">
    <citation type="submission" date="2016-11" db="EMBL/GenBank/DDBJ databases">
        <authorList>
            <person name="Varghese N."/>
            <person name="Submissions S."/>
        </authorList>
    </citation>
    <scope>NUCLEOTIDE SEQUENCE [LARGE SCALE GENOMIC DNA]</scope>
    <source>
        <strain evidence="2">DSM 27370</strain>
    </source>
</reference>
<gene>
    <name evidence="1" type="ORF">SAMN05444362_102221</name>
</gene>
<evidence type="ECO:0000313" key="1">
    <source>
        <dbReference type="EMBL" id="SHE80348.1"/>
    </source>
</evidence>
<accession>A0A1M4WGG9</accession>
<evidence type="ECO:0000313" key="2">
    <source>
        <dbReference type="Proteomes" id="UP000184480"/>
    </source>
</evidence>